<dbReference type="InterPro" id="IPR022398">
    <property type="entry name" value="Peptidase_S8_His-AS"/>
</dbReference>
<comment type="similarity">
    <text evidence="1 5">Belongs to the peptidase S8 family.</text>
</comment>
<dbReference type="InterPro" id="IPR011044">
    <property type="entry name" value="Quino_amine_DH_bsu"/>
</dbReference>
<evidence type="ECO:0000313" key="9">
    <source>
        <dbReference type="Proteomes" id="UP000569914"/>
    </source>
</evidence>
<feature type="active site" description="Charge relay system" evidence="5">
    <location>
        <position position="166"/>
    </location>
</feature>
<name>A0A7Y9I1Y6_9ACTN</name>
<reference evidence="8 9" key="1">
    <citation type="submission" date="2020-07" db="EMBL/GenBank/DDBJ databases">
        <title>Sequencing the genomes of 1000 actinobacteria strains.</title>
        <authorList>
            <person name="Klenk H.-P."/>
        </authorList>
    </citation>
    <scope>NUCLEOTIDE SEQUENCE [LARGE SCALE GENOMIC DNA]</scope>
    <source>
        <strain evidence="8 9">DSM 22083</strain>
    </source>
</reference>
<dbReference type="InterPro" id="IPR036852">
    <property type="entry name" value="Peptidase_S8/S53_dom_sf"/>
</dbReference>
<keyword evidence="6" id="KW-0472">Membrane</keyword>
<sequence length="776" mass="81625">MKRLWLIGAIALGVVIVVVAVIAVVGIVGDQPTAQPDREELPVNIELIKQARPEPGCAKVPRPKPAGSGDVELGVIRLRGHCLISETVVVAEADAAARLAELRQQQDVVAADRADVPQPPAEPRDIRPAVDGVEEKQWGLDALGGAAALHDLWPADAPEIKIGVVDSGIDPKQAEFGDRVIAIRDTVLGSDRYESHGTAVAGIIASAADGTGVTGLVPKAKLLDAQYWRDGVAVGESGIHDEIIWAVDQGARVINLSSGANDSSLLRAAYEYAELSSVVLVPAVGNCGHWTVSVPDPPGTAPDPLDPCKRGRNQIAGQADQPTVLGVGALNEEHRKAGFSSKNRTVMIMAPGEAILSTCVTRTAGPRSLCVNDGTSFAAPFVTGAVAILLARHPEASPADIRQALITTTDPIETVRGQRNDAFGYGKLNVIAAAKYLDDHPPQPQPEQPVITAAARTGSKVELIMDNGKKLAVQQLGQGGTPAFAFSADGAWFAAADGKTLTVVDAYTGRQQSTECGCSGVAFNTKGQVLAAQTHGGLKIAQYDPMTADWTGTTYAPKLSGGLDSAKLVGAAGDVALVTLSQGEYANRLVGVWPDSTATELDGGGLAYTMVAASATGRFVVASSPQSCPRVIDVEKTRSTGKPWTKWLWYDDIFCATSMLAHFDGDKALHLGWLGSQNMQRKPACLKPGQEREVPVTGRLPIGEFTPSRDPVDLPWKDLDCTASGVWPLKNGAQVRARGSLGSALPLKYTLVLLKPNGEGEQNLAEQADEIAVRTR</sequence>
<dbReference type="Proteomes" id="UP000569914">
    <property type="component" value="Unassembled WGS sequence"/>
</dbReference>
<keyword evidence="2 5" id="KW-0645">Protease</keyword>
<protein>
    <recommendedName>
        <fullName evidence="7">Peptidase S8/S53 domain-containing protein</fullName>
    </recommendedName>
</protein>
<evidence type="ECO:0000256" key="6">
    <source>
        <dbReference type="SAM" id="Phobius"/>
    </source>
</evidence>
<feature type="domain" description="Peptidase S8/S53" evidence="7">
    <location>
        <begin position="159"/>
        <end position="426"/>
    </location>
</feature>
<evidence type="ECO:0000256" key="4">
    <source>
        <dbReference type="ARBA" id="ARBA00022825"/>
    </source>
</evidence>
<organism evidence="8 9">
    <name type="scientific">Microlunatus parietis</name>
    <dbReference type="NCBI Taxonomy" id="682979"/>
    <lineage>
        <taxon>Bacteria</taxon>
        <taxon>Bacillati</taxon>
        <taxon>Actinomycetota</taxon>
        <taxon>Actinomycetes</taxon>
        <taxon>Propionibacteriales</taxon>
        <taxon>Propionibacteriaceae</taxon>
        <taxon>Microlunatus</taxon>
    </lineage>
</organism>
<dbReference type="GO" id="GO:0004252">
    <property type="term" value="F:serine-type endopeptidase activity"/>
    <property type="evidence" value="ECO:0007669"/>
    <property type="project" value="UniProtKB-UniRule"/>
</dbReference>
<dbReference type="SUPFAM" id="SSF50969">
    <property type="entry name" value="YVTN repeat-like/Quinoprotein amine dehydrogenase"/>
    <property type="match status" value="1"/>
</dbReference>
<evidence type="ECO:0000259" key="7">
    <source>
        <dbReference type="Pfam" id="PF00082"/>
    </source>
</evidence>
<evidence type="ECO:0000256" key="3">
    <source>
        <dbReference type="ARBA" id="ARBA00022801"/>
    </source>
</evidence>
<feature type="transmembrane region" description="Helical" evidence="6">
    <location>
        <begin position="5"/>
        <end position="28"/>
    </location>
</feature>
<evidence type="ECO:0000313" key="8">
    <source>
        <dbReference type="EMBL" id="NYE68724.1"/>
    </source>
</evidence>
<dbReference type="PANTHER" id="PTHR43806:SF11">
    <property type="entry name" value="CEREVISIN-RELATED"/>
    <property type="match status" value="1"/>
</dbReference>
<accession>A0A7Y9I1Y6</accession>
<keyword evidence="6" id="KW-1133">Transmembrane helix</keyword>
<dbReference type="PRINTS" id="PR00723">
    <property type="entry name" value="SUBTILISIN"/>
</dbReference>
<dbReference type="PROSITE" id="PS00138">
    <property type="entry name" value="SUBTILASE_SER"/>
    <property type="match status" value="1"/>
</dbReference>
<dbReference type="InterPro" id="IPR015500">
    <property type="entry name" value="Peptidase_S8_subtilisin-rel"/>
</dbReference>
<keyword evidence="4 5" id="KW-0720">Serine protease</keyword>
<dbReference type="PROSITE" id="PS00137">
    <property type="entry name" value="SUBTILASE_HIS"/>
    <property type="match status" value="1"/>
</dbReference>
<dbReference type="Pfam" id="PF00082">
    <property type="entry name" value="Peptidase_S8"/>
    <property type="match status" value="1"/>
</dbReference>
<keyword evidence="3 5" id="KW-0378">Hydrolase</keyword>
<dbReference type="PROSITE" id="PS51892">
    <property type="entry name" value="SUBTILASE"/>
    <property type="match status" value="1"/>
</dbReference>
<dbReference type="PANTHER" id="PTHR43806">
    <property type="entry name" value="PEPTIDASE S8"/>
    <property type="match status" value="1"/>
</dbReference>
<dbReference type="EMBL" id="JACCBU010000001">
    <property type="protein sequence ID" value="NYE68724.1"/>
    <property type="molecule type" value="Genomic_DNA"/>
</dbReference>
<evidence type="ECO:0000256" key="5">
    <source>
        <dbReference type="PROSITE-ProRule" id="PRU01240"/>
    </source>
</evidence>
<evidence type="ECO:0000256" key="2">
    <source>
        <dbReference type="ARBA" id="ARBA00022670"/>
    </source>
</evidence>
<feature type="active site" description="Charge relay system" evidence="5">
    <location>
        <position position="196"/>
    </location>
</feature>
<dbReference type="Gene3D" id="2.130.10.10">
    <property type="entry name" value="YVTN repeat-like/Quinoprotein amine dehydrogenase"/>
    <property type="match status" value="1"/>
</dbReference>
<dbReference type="InterPro" id="IPR050131">
    <property type="entry name" value="Peptidase_S8_subtilisin-like"/>
</dbReference>
<feature type="active site" description="Charge relay system" evidence="5">
    <location>
        <position position="376"/>
    </location>
</feature>
<dbReference type="Gene3D" id="3.40.50.200">
    <property type="entry name" value="Peptidase S8/S53 domain"/>
    <property type="match status" value="1"/>
</dbReference>
<keyword evidence="9" id="KW-1185">Reference proteome</keyword>
<dbReference type="InterPro" id="IPR015943">
    <property type="entry name" value="WD40/YVTN_repeat-like_dom_sf"/>
</dbReference>
<evidence type="ECO:0000256" key="1">
    <source>
        <dbReference type="ARBA" id="ARBA00011073"/>
    </source>
</evidence>
<comment type="caution">
    <text evidence="8">The sequence shown here is derived from an EMBL/GenBank/DDBJ whole genome shotgun (WGS) entry which is preliminary data.</text>
</comment>
<dbReference type="InterPro" id="IPR000209">
    <property type="entry name" value="Peptidase_S8/S53_dom"/>
</dbReference>
<dbReference type="SUPFAM" id="SSF52743">
    <property type="entry name" value="Subtilisin-like"/>
    <property type="match status" value="1"/>
</dbReference>
<dbReference type="RefSeq" id="WP_179747610.1">
    <property type="nucleotide sequence ID" value="NZ_JACCBU010000001.1"/>
</dbReference>
<gene>
    <name evidence="8" type="ORF">BKA15_000053</name>
</gene>
<dbReference type="GO" id="GO:0006508">
    <property type="term" value="P:proteolysis"/>
    <property type="evidence" value="ECO:0007669"/>
    <property type="project" value="UniProtKB-KW"/>
</dbReference>
<keyword evidence="6" id="KW-0812">Transmembrane</keyword>
<dbReference type="AlphaFoldDB" id="A0A7Y9I1Y6"/>
<proteinExistence type="inferred from homology"/>
<dbReference type="InterPro" id="IPR023828">
    <property type="entry name" value="Peptidase_S8_Ser-AS"/>
</dbReference>